<sequence length="301" mass="34828">MDNLKGTILIIDDNKQILYLLDSILSMYDYFPVLAQSADEALTLLENLTRPPDLILCDIMMPGMDGYSLYEKISRDERFFDIPFVFLTAKSDPESVRYGKSLGIDDYIIKPFKEEDLIAIVEGKLAKRKLNYQIREELKKKITLELSQNLMAHDSIYSYSKDSVFLLLIKWHDVLGPQPVDYFPKKIEQQIELDSLGVQIFQTIISVYGELKVTNPQGVPLFLENIGMACYIYIDAYEDFESLSQQIPFMLVVIAPRIDYIITKRLEEILAPYSNKVKNEEKWDIKKAWEEILTVLPIQGD</sequence>
<dbReference type="PROSITE" id="PS50110">
    <property type="entry name" value="RESPONSE_REGULATORY"/>
    <property type="match status" value="1"/>
</dbReference>
<dbReference type="InterPro" id="IPR050595">
    <property type="entry name" value="Bact_response_regulator"/>
</dbReference>
<dbReference type="InterPro" id="IPR001789">
    <property type="entry name" value="Sig_transdc_resp-reg_receiver"/>
</dbReference>
<accession>A0A9Y1BLU7</accession>
<evidence type="ECO:0000259" key="2">
    <source>
        <dbReference type="PROSITE" id="PS50110"/>
    </source>
</evidence>
<feature type="domain" description="Response regulatory" evidence="2">
    <location>
        <begin position="7"/>
        <end position="125"/>
    </location>
</feature>
<reference evidence="3" key="1">
    <citation type="journal article" date="2022" name="Nat. Microbiol.">
        <title>Unique mobile elements and scalable gene flow at the prokaryote-eukaryote boundary revealed by circularized Asgard archaea genomes.</title>
        <authorList>
            <person name="Wu F."/>
            <person name="Speth D.R."/>
            <person name="Philosof A."/>
            <person name="Cremiere A."/>
            <person name="Narayanan A."/>
            <person name="Barco R.A."/>
            <person name="Connon S.A."/>
            <person name="Amend J.P."/>
            <person name="Antoshechkin I.A."/>
            <person name="Orphan V.J."/>
        </authorList>
    </citation>
    <scope>NUCLEOTIDE SEQUENCE</scope>
    <source>
        <strain evidence="3">PM71</strain>
    </source>
</reference>
<dbReference type="AlphaFoldDB" id="A0A9Y1BLU7"/>
<dbReference type="PANTHER" id="PTHR44591">
    <property type="entry name" value="STRESS RESPONSE REGULATOR PROTEIN 1"/>
    <property type="match status" value="1"/>
</dbReference>
<dbReference type="Pfam" id="PF00072">
    <property type="entry name" value="Response_reg"/>
    <property type="match status" value="1"/>
</dbReference>
<dbReference type="EMBL" id="CP084166">
    <property type="protein sequence ID" value="UJG41438.1"/>
    <property type="molecule type" value="Genomic_DNA"/>
</dbReference>
<evidence type="ECO:0000313" key="3">
    <source>
        <dbReference type="EMBL" id="UJG41438.1"/>
    </source>
</evidence>
<dbReference type="PANTHER" id="PTHR44591:SF3">
    <property type="entry name" value="RESPONSE REGULATORY DOMAIN-CONTAINING PROTEIN"/>
    <property type="match status" value="1"/>
</dbReference>
<keyword evidence="1" id="KW-0597">Phosphoprotein</keyword>
<dbReference type="InterPro" id="IPR011006">
    <property type="entry name" value="CheY-like_superfamily"/>
</dbReference>
<dbReference type="Proteomes" id="UP001201020">
    <property type="component" value="Chromosome"/>
</dbReference>
<evidence type="ECO:0000256" key="1">
    <source>
        <dbReference type="ARBA" id="ARBA00022553"/>
    </source>
</evidence>
<dbReference type="Gene3D" id="3.40.50.2300">
    <property type="match status" value="1"/>
</dbReference>
<dbReference type="GO" id="GO:0000160">
    <property type="term" value="P:phosphorelay signal transduction system"/>
    <property type="evidence" value="ECO:0007669"/>
    <property type="project" value="InterPro"/>
</dbReference>
<dbReference type="SUPFAM" id="SSF52172">
    <property type="entry name" value="CheY-like"/>
    <property type="match status" value="1"/>
</dbReference>
<protein>
    <submittedName>
        <fullName evidence="3">Response regulator</fullName>
    </submittedName>
</protein>
<gene>
    <name evidence="3" type="ORF">K9W45_03005</name>
</gene>
<dbReference type="SMART" id="SM00448">
    <property type="entry name" value="REC"/>
    <property type="match status" value="1"/>
</dbReference>
<proteinExistence type="predicted"/>
<organism evidence="3">
    <name type="scientific">Candidatus Heimdallarchaeum aukensis</name>
    <dbReference type="NCBI Taxonomy" id="2876573"/>
    <lineage>
        <taxon>Archaea</taxon>
        <taxon>Promethearchaeati</taxon>
        <taxon>Candidatus Heimdallarchaeota</taxon>
        <taxon>Candidatus Heimdallarchaeia (ex Rinke et al. 2021) (nom. nud.)</taxon>
        <taxon>Candidatus Heimdallarchaeales</taxon>
        <taxon>Candidatus Heimdallarchaeaceae</taxon>
        <taxon>Candidatus Heimdallarchaeum</taxon>
    </lineage>
</organism>
<name>A0A9Y1BLU7_9ARCH</name>